<dbReference type="EC" id="2.7.7.6" evidence="2 11"/>
<dbReference type="GO" id="GO:0003899">
    <property type="term" value="F:DNA-directed RNA polymerase activity"/>
    <property type="evidence" value="ECO:0007669"/>
    <property type="project" value="UniProtKB-UniRule"/>
</dbReference>
<evidence type="ECO:0000256" key="8">
    <source>
        <dbReference type="ARBA" id="ARBA00032524"/>
    </source>
</evidence>
<dbReference type="InterPro" id="IPR036643">
    <property type="entry name" value="RNApol_insert_sf"/>
</dbReference>
<evidence type="ECO:0000256" key="7">
    <source>
        <dbReference type="ARBA" id="ARBA00023163"/>
    </source>
</evidence>
<comment type="function">
    <text evidence="11">DNA-dependent RNA polymerase catalyzes the transcription of DNA into RNA using the four ribonucleoside triphosphates as substrates.</text>
</comment>
<dbReference type="Gene3D" id="3.30.1360.10">
    <property type="entry name" value="RNA polymerase, RBP11-like subunit"/>
    <property type="match status" value="1"/>
</dbReference>
<dbReference type="NCBIfam" id="NF003513">
    <property type="entry name" value="PRK05182.1-2"/>
    <property type="match status" value="1"/>
</dbReference>
<dbReference type="RefSeq" id="WP_123931399.1">
    <property type="nucleotide sequence ID" value="NZ_RKRE01000003.1"/>
</dbReference>
<gene>
    <name evidence="11" type="primary">rpoA</name>
    <name evidence="13" type="ORF">EDD75_1905</name>
</gene>
<dbReference type="SUPFAM" id="SSF56553">
    <property type="entry name" value="Insert subdomain of RNA polymerase alpha subunit"/>
    <property type="match status" value="1"/>
</dbReference>
<dbReference type="Pfam" id="PF01000">
    <property type="entry name" value="RNA_pol_A_bac"/>
    <property type="match status" value="1"/>
</dbReference>
<evidence type="ECO:0000256" key="1">
    <source>
        <dbReference type="ARBA" id="ARBA00007123"/>
    </source>
</evidence>
<dbReference type="NCBIfam" id="NF003515">
    <property type="entry name" value="PRK05182.2-1"/>
    <property type="match status" value="1"/>
</dbReference>
<dbReference type="HAMAP" id="MF_00059">
    <property type="entry name" value="RNApol_bact_RpoA"/>
    <property type="match status" value="1"/>
</dbReference>
<keyword evidence="5 11" id="KW-0808">Transferase</keyword>
<evidence type="ECO:0000256" key="2">
    <source>
        <dbReference type="ARBA" id="ARBA00012418"/>
    </source>
</evidence>
<dbReference type="GO" id="GO:0005737">
    <property type="term" value="C:cytoplasm"/>
    <property type="evidence" value="ECO:0007669"/>
    <property type="project" value="UniProtKB-ARBA"/>
</dbReference>
<evidence type="ECO:0000256" key="9">
    <source>
        <dbReference type="ARBA" id="ARBA00033070"/>
    </source>
</evidence>
<feature type="region of interest" description="Alpha N-terminal domain (alpha-NTD)" evidence="11">
    <location>
        <begin position="1"/>
        <end position="228"/>
    </location>
</feature>
<dbReference type="CDD" id="cd06928">
    <property type="entry name" value="RNAP_alpha_NTD"/>
    <property type="match status" value="1"/>
</dbReference>
<dbReference type="SMART" id="SM00662">
    <property type="entry name" value="RPOLD"/>
    <property type="match status" value="1"/>
</dbReference>
<feature type="domain" description="DNA-directed RNA polymerase RpoA/D/Rpb3-type" evidence="12">
    <location>
        <begin position="20"/>
        <end position="226"/>
    </location>
</feature>
<evidence type="ECO:0000256" key="5">
    <source>
        <dbReference type="ARBA" id="ARBA00022679"/>
    </source>
</evidence>
<dbReference type="FunFam" id="2.170.120.12:FF:000001">
    <property type="entry name" value="DNA-directed RNA polymerase subunit alpha"/>
    <property type="match status" value="1"/>
</dbReference>
<dbReference type="NCBIfam" id="NF003519">
    <property type="entry name" value="PRK05182.2-5"/>
    <property type="match status" value="1"/>
</dbReference>
<dbReference type="InterPro" id="IPR011262">
    <property type="entry name" value="DNA-dir_RNA_pol_insert"/>
</dbReference>
<dbReference type="InterPro" id="IPR036603">
    <property type="entry name" value="RBP11-like"/>
</dbReference>
<evidence type="ECO:0000256" key="10">
    <source>
        <dbReference type="ARBA" id="ARBA00048552"/>
    </source>
</evidence>
<dbReference type="GO" id="GO:0003677">
    <property type="term" value="F:DNA binding"/>
    <property type="evidence" value="ECO:0007669"/>
    <property type="project" value="UniProtKB-UniRule"/>
</dbReference>
<dbReference type="EMBL" id="RKRE01000003">
    <property type="protein sequence ID" value="RPF42795.1"/>
    <property type="molecule type" value="Genomic_DNA"/>
</dbReference>
<dbReference type="Pfam" id="PF03118">
    <property type="entry name" value="RNA_pol_A_CTD"/>
    <property type="match status" value="1"/>
</dbReference>
<evidence type="ECO:0000259" key="12">
    <source>
        <dbReference type="SMART" id="SM00662"/>
    </source>
</evidence>
<evidence type="ECO:0000256" key="11">
    <source>
        <dbReference type="HAMAP-Rule" id="MF_00059"/>
    </source>
</evidence>
<dbReference type="Proteomes" id="UP000282654">
    <property type="component" value="Unassembled WGS sequence"/>
</dbReference>
<keyword evidence="14" id="KW-1185">Reference proteome</keyword>
<comment type="domain">
    <text evidence="11">The N-terminal domain is essential for RNAP assembly and basal transcription, whereas the C-terminal domain is involved in interaction with transcriptional regulators and with upstream promoter elements.</text>
</comment>
<protein>
    <recommendedName>
        <fullName evidence="3 11">DNA-directed RNA polymerase subunit alpha</fullName>
        <shortName evidence="11">RNAP subunit alpha</shortName>
        <ecNumber evidence="2 11">2.7.7.6</ecNumber>
    </recommendedName>
    <alternativeName>
        <fullName evidence="9 11">RNA polymerase subunit alpha</fullName>
    </alternativeName>
    <alternativeName>
        <fullName evidence="8 11">Transcriptase subunit alpha</fullName>
    </alternativeName>
</protein>
<dbReference type="NCBIfam" id="TIGR02027">
    <property type="entry name" value="rpoA"/>
    <property type="match status" value="1"/>
</dbReference>
<dbReference type="InterPro" id="IPR011773">
    <property type="entry name" value="DNA-dir_RpoA"/>
</dbReference>
<dbReference type="GO" id="GO:0006351">
    <property type="term" value="P:DNA-templated transcription"/>
    <property type="evidence" value="ECO:0007669"/>
    <property type="project" value="UniProtKB-UniRule"/>
</dbReference>
<evidence type="ECO:0000256" key="6">
    <source>
        <dbReference type="ARBA" id="ARBA00022695"/>
    </source>
</evidence>
<dbReference type="InterPro" id="IPR011263">
    <property type="entry name" value="DNA-dir_RNA_pol_RpoA/D/Rpb3"/>
</dbReference>
<comment type="caution">
    <text evidence="13">The sequence shown here is derived from an EMBL/GenBank/DDBJ whole genome shotgun (WGS) entry which is preliminary data.</text>
</comment>
<dbReference type="GO" id="GO:0000428">
    <property type="term" value="C:DNA-directed RNA polymerase complex"/>
    <property type="evidence" value="ECO:0007669"/>
    <property type="project" value="UniProtKB-KW"/>
</dbReference>
<dbReference type="OrthoDB" id="9805706at2"/>
<accession>A0A3N5BAR5</accession>
<dbReference type="GO" id="GO:0046983">
    <property type="term" value="F:protein dimerization activity"/>
    <property type="evidence" value="ECO:0007669"/>
    <property type="project" value="InterPro"/>
</dbReference>
<reference evidence="13 14" key="1">
    <citation type="submission" date="2018-11" db="EMBL/GenBank/DDBJ databases">
        <title>Genomic Encyclopedia of Type Strains, Phase IV (KMG-IV): sequencing the most valuable type-strain genomes for metagenomic binning, comparative biology and taxonomic classification.</title>
        <authorList>
            <person name="Goeker M."/>
        </authorList>
    </citation>
    <scope>NUCLEOTIDE SEQUENCE [LARGE SCALE GENOMIC DNA]</scope>
    <source>
        <strain evidence="13 14">DSM 102936</strain>
    </source>
</reference>
<organism evidence="13 14">
    <name type="scientific">Thermodesulfitimonas autotrophica</name>
    <dbReference type="NCBI Taxonomy" id="1894989"/>
    <lineage>
        <taxon>Bacteria</taxon>
        <taxon>Bacillati</taxon>
        <taxon>Bacillota</taxon>
        <taxon>Clostridia</taxon>
        <taxon>Thermoanaerobacterales</taxon>
        <taxon>Thermoanaerobacteraceae</taxon>
        <taxon>Thermodesulfitimonas</taxon>
    </lineage>
</organism>
<keyword evidence="4 11" id="KW-0240">DNA-directed RNA polymerase</keyword>
<evidence type="ECO:0000256" key="4">
    <source>
        <dbReference type="ARBA" id="ARBA00022478"/>
    </source>
</evidence>
<dbReference type="SUPFAM" id="SSF47789">
    <property type="entry name" value="C-terminal domain of RNA polymerase alpha subunit"/>
    <property type="match status" value="1"/>
</dbReference>
<feature type="region of interest" description="Alpha C-terminal domain (alpha-CTD)" evidence="11">
    <location>
        <begin position="244"/>
        <end position="314"/>
    </location>
</feature>
<evidence type="ECO:0000256" key="3">
    <source>
        <dbReference type="ARBA" id="ARBA00015972"/>
    </source>
</evidence>
<evidence type="ECO:0000313" key="14">
    <source>
        <dbReference type="Proteomes" id="UP000282654"/>
    </source>
</evidence>
<comment type="similarity">
    <text evidence="1 11">Belongs to the RNA polymerase alpha chain family.</text>
</comment>
<proteinExistence type="inferred from homology"/>
<dbReference type="Pfam" id="PF01193">
    <property type="entry name" value="RNA_pol_L"/>
    <property type="match status" value="1"/>
</dbReference>
<comment type="subunit">
    <text evidence="11">Homodimer. The RNAP catalytic core consists of 2 alpha, 1 beta, 1 beta' and 1 omega subunit. When a sigma factor is associated with the core the holoenzyme is formed, which can initiate transcription.</text>
</comment>
<keyword evidence="6 11" id="KW-0548">Nucleotidyltransferase</keyword>
<sequence length="314" mass="34963">MLEIEKPRIECDTISPAGDFGRFVVEPLERGFGTTIGNALRRVLLSSIPGAAVTTVKIQGVLHEFMAVPGVREDVTEIILNLKGLKIKMHTDEERVLRIEATGEKVVRAADIIGDADVEIINPDHYIASLAPEGRLFMEMKVARGRGYVPAERQQAEFVIGVIPIDADFSPVKKVNYTVESTRVGQATDFDKLILEVWTNGCVRPDEAVSLAARILSEHFLLFTGLSETVSRMPIMVEKEEEKKNRLLDLTIDELDLSVRSSNCLKRAGILTVEQLIQRDEEEMSKVRNLGKKSLEEIKQKLAELGLSLRKSGE</sequence>
<dbReference type="AlphaFoldDB" id="A0A3N5BAR5"/>
<evidence type="ECO:0000313" key="13">
    <source>
        <dbReference type="EMBL" id="RPF42795.1"/>
    </source>
</evidence>
<dbReference type="Gene3D" id="2.170.120.12">
    <property type="entry name" value="DNA-directed RNA polymerase, insert domain"/>
    <property type="match status" value="1"/>
</dbReference>
<dbReference type="Gene3D" id="1.10.150.20">
    <property type="entry name" value="5' to 3' exonuclease, C-terminal subdomain"/>
    <property type="match status" value="1"/>
</dbReference>
<dbReference type="InterPro" id="IPR011260">
    <property type="entry name" value="RNAP_asu_C"/>
</dbReference>
<keyword evidence="7 11" id="KW-0804">Transcription</keyword>
<comment type="catalytic activity">
    <reaction evidence="10 11">
        <text>RNA(n) + a ribonucleoside 5'-triphosphate = RNA(n+1) + diphosphate</text>
        <dbReference type="Rhea" id="RHEA:21248"/>
        <dbReference type="Rhea" id="RHEA-COMP:14527"/>
        <dbReference type="Rhea" id="RHEA-COMP:17342"/>
        <dbReference type="ChEBI" id="CHEBI:33019"/>
        <dbReference type="ChEBI" id="CHEBI:61557"/>
        <dbReference type="ChEBI" id="CHEBI:140395"/>
        <dbReference type="EC" id="2.7.7.6"/>
    </reaction>
</comment>
<dbReference type="SUPFAM" id="SSF55257">
    <property type="entry name" value="RBP11-like subunits of RNA polymerase"/>
    <property type="match status" value="1"/>
</dbReference>
<name>A0A3N5BAR5_9THEO</name>